<reference evidence="2 3" key="1">
    <citation type="journal article" date="2016" name="Nat. Commun.">
        <title>Thousands of microbial genomes shed light on interconnected biogeochemical processes in an aquifer system.</title>
        <authorList>
            <person name="Anantharaman K."/>
            <person name="Brown C.T."/>
            <person name="Hug L.A."/>
            <person name="Sharon I."/>
            <person name="Castelle C.J."/>
            <person name="Probst A.J."/>
            <person name="Thomas B.C."/>
            <person name="Singh A."/>
            <person name="Wilkins M.J."/>
            <person name="Karaoz U."/>
            <person name="Brodie E.L."/>
            <person name="Williams K.H."/>
            <person name="Hubbard S.S."/>
            <person name="Banfield J.F."/>
        </authorList>
    </citation>
    <scope>NUCLEOTIDE SEQUENCE [LARGE SCALE GENOMIC DNA]</scope>
</reference>
<dbReference type="InterPro" id="IPR036515">
    <property type="entry name" value="Transposase_17_sf"/>
</dbReference>
<dbReference type="PANTHER" id="PTHR34322:SF2">
    <property type="entry name" value="TRANSPOSASE IS200-LIKE DOMAIN-CONTAINING PROTEIN"/>
    <property type="match status" value="1"/>
</dbReference>
<name>A0A1F5G9C8_9BACT</name>
<gene>
    <name evidence="2" type="ORF">A3D04_00930</name>
</gene>
<dbReference type="SMART" id="SM01321">
    <property type="entry name" value="Y1_Tnp"/>
    <property type="match status" value="1"/>
</dbReference>
<feature type="domain" description="Transposase IS200-like" evidence="1">
    <location>
        <begin position="9"/>
        <end position="153"/>
    </location>
</feature>
<sequence length="224" mass="26733">MPYRKPPLVTHEIYHVFNRSIAKQPIFLNTRDYQRVLETINFYRYQKPPVRLSHFKRLSTSQKDKLLKDLSKTGELGVEILAYCIMPNHFHLLVKQLNENSLSRFVSNFQNSYSKYFNIKTDRSGSVFQSMFKAVRIETDEQLLHVSRYIHLNPVSSSVIRVADLKNYQWSSFRKYIDIDSNSELVKTKLILNHFKSRSEYEKFVFDQADYQKELEKIKHLILE</sequence>
<dbReference type="AlphaFoldDB" id="A0A1F5G9C8"/>
<accession>A0A1F5G9C8</accession>
<dbReference type="GO" id="GO:0003677">
    <property type="term" value="F:DNA binding"/>
    <property type="evidence" value="ECO:0007669"/>
    <property type="project" value="InterPro"/>
</dbReference>
<dbReference type="EMBL" id="MFBD01000028">
    <property type="protein sequence ID" value="OGD88458.1"/>
    <property type="molecule type" value="Genomic_DNA"/>
</dbReference>
<evidence type="ECO:0000313" key="2">
    <source>
        <dbReference type="EMBL" id="OGD88458.1"/>
    </source>
</evidence>
<dbReference type="GO" id="GO:0004803">
    <property type="term" value="F:transposase activity"/>
    <property type="evidence" value="ECO:0007669"/>
    <property type="project" value="InterPro"/>
</dbReference>
<dbReference type="GO" id="GO:0006313">
    <property type="term" value="P:DNA transposition"/>
    <property type="evidence" value="ECO:0007669"/>
    <property type="project" value="InterPro"/>
</dbReference>
<dbReference type="Gene3D" id="3.30.70.1290">
    <property type="entry name" value="Transposase IS200-like"/>
    <property type="match status" value="1"/>
</dbReference>
<organism evidence="2 3">
    <name type="scientific">Candidatus Curtissbacteria bacterium RIFCSPHIGHO2_02_FULL_40_16b</name>
    <dbReference type="NCBI Taxonomy" id="1797714"/>
    <lineage>
        <taxon>Bacteria</taxon>
        <taxon>Candidatus Curtissiibacteriota</taxon>
    </lineage>
</organism>
<dbReference type="Proteomes" id="UP000177369">
    <property type="component" value="Unassembled WGS sequence"/>
</dbReference>
<dbReference type="PANTHER" id="PTHR34322">
    <property type="entry name" value="TRANSPOSASE, Y1_TNP DOMAIN-CONTAINING"/>
    <property type="match status" value="1"/>
</dbReference>
<protein>
    <recommendedName>
        <fullName evidence="1">Transposase IS200-like domain-containing protein</fullName>
    </recommendedName>
</protein>
<comment type="caution">
    <text evidence="2">The sequence shown here is derived from an EMBL/GenBank/DDBJ whole genome shotgun (WGS) entry which is preliminary data.</text>
</comment>
<proteinExistence type="predicted"/>
<evidence type="ECO:0000259" key="1">
    <source>
        <dbReference type="SMART" id="SM01321"/>
    </source>
</evidence>
<evidence type="ECO:0000313" key="3">
    <source>
        <dbReference type="Proteomes" id="UP000177369"/>
    </source>
</evidence>
<dbReference type="Pfam" id="PF01797">
    <property type="entry name" value="Y1_Tnp"/>
    <property type="match status" value="1"/>
</dbReference>
<dbReference type="SUPFAM" id="SSF143422">
    <property type="entry name" value="Transposase IS200-like"/>
    <property type="match status" value="1"/>
</dbReference>
<dbReference type="InterPro" id="IPR002686">
    <property type="entry name" value="Transposase_17"/>
</dbReference>